<dbReference type="PROSITE" id="PS01285">
    <property type="entry name" value="FA58C_1"/>
    <property type="match status" value="1"/>
</dbReference>
<evidence type="ECO:0000256" key="2">
    <source>
        <dbReference type="ARBA" id="ARBA00010241"/>
    </source>
</evidence>
<dbReference type="InterPro" id="IPR000742">
    <property type="entry name" value="EGF"/>
</dbReference>
<comment type="caution">
    <text evidence="15">The sequence shown here is derived from an EMBL/GenBank/DDBJ whole genome shotgun (WGS) entry which is preliminary data.</text>
</comment>
<dbReference type="InterPro" id="IPR013320">
    <property type="entry name" value="ConA-like_dom_sf"/>
</dbReference>
<dbReference type="Gene3D" id="2.60.120.1000">
    <property type="match status" value="1"/>
</dbReference>
<evidence type="ECO:0000256" key="8">
    <source>
        <dbReference type="ARBA" id="ARBA00023157"/>
    </source>
</evidence>
<dbReference type="SUPFAM" id="SSF49785">
    <property type="entry name" value="Galactose-binding domain-like"/>
    <property type="match status" value="2"/>
</dbReference>
<dbReference type="SMART" id="SM00231">
    <property type="entry name" value="FA58C"/>
    <property type="match status" value="1"/>
</dbReference>
<sequence>MMALFNQFYCKYQTTVINRSNTARNQHYLLSSSYLFNLIILIIICITTSIIDASDHCNNELIHSNFDERGIRITSSSDISKDKSAYSAILHGQSAWSAAHNDLSQYIEIDLGRQYNISAIGTQGRQNTLEFIQEFKLESGIDGHDYNIYRDRNGNIKVCINFHNSGESSWTAAYGNLKQYLIIDLDKRYMVKAIASQGHPNSNSFVSAYYLSCSDDGHFWNALFQGNTDGNSVVINRFDPPIIAQFVRINPTRWRDRISMRIQLYGCDYHAISLNFDGNSYIKMNLDIRPISSSFDDVFRFRFRTNEAFGNILYGTGIQGDLMALQLIENKLVLTLDLGENIVDSISAGSLLDDNLWHDVFISRQGRELTFSVDRVVVKYRLKTEFNRLDLNNDLYIGGLPGYLTGFINTRKNFTGCIENLSFNTTNIAHEIQDDYNNKNFVYKIFGNIHYTCQFQPVIPITFNTRESHINVLGNMNNVLNASLDFRTFNDYGLLLYHQFSIKGFFAIFLKDGKLTLKIQGVDPTTGEETPQVPLEPFDRKLNDGSWHNVQIALQRNRIILTLDGIPSTTIRTFQMQTGQKYTIGGGIQSYRGFIGCMRWIYIENRFINPELIGSENIHKVQESDITIKSCQMIDRCHPNPCEHGGTCKQNHLGFVCDCGDSGYLGAVCHVPRHPFSCTAFMNDNPNTKREDIKIDVDGSGPLEPFWVTCLQTAENTIETVIHHQNEASQKVQGFLQPGSYIQDIKYDAPLEQIVHLVNRSDNCRQKLKYECRNARLLNSPSQKQSFSPHTWWVSRDNQKMDYWAGGLPGTQKCKCGLYGNCFDPKKWCNCDSSSNQELMDEGEITQLEYLPVRQIRVGDTGLSSQLNDRYGRFTLGSLVCDGDRLFHDIVTFRYSDATIEIPLTQNFEQASDIYLQFKTTTEYGVLFHATGPEDFIKLAIVNDKTIQFSYSSGTGLQQVSVEAPFRLNDNQWHSILVEKNKKEARLVVDSRYTNENRENADNSFPLYLTSYFIIGATTEYREGYLGCMRALVINGEPVELRKYARGNWGIYEGCVGKCESSPCLNNGTCIEEYNGYSCDCQWTAFKGPICADEIGVSLRSDYYIRYDFETTISTMEEYIRVGFTTTEHRGLIYGISSYTGEYLNLLMSSSGHLRLVFDFGFERQEIIIKEENFALGQHHDITIRRADKGSKVIIWVDNYEPKYYTYKISDKAEAQFNRLKSIYIGRNETMDSGEGFIGCISRVIFDDHFPLRRLYQENKRSNVRAFPSDAEIFEDKCGIEPPTHPPDVHEARPPPTLRPGDKIPGGFSPGSTSAIIGGFLAALVVLLILFCFASSRFIARQKGEYVTHEDQGADSALDPDTAVVKGTTGPDVSVKREYFI</sequence>
<feature type="transmembrane region" description="Helical" evidence="11">
    <location>
        <begin position="28"/>
        <end position="51"/>
    </location>
</feature>
<dbReference type="PROSITE" id="PS50025">
    <property type="entry name" value="LAM_G_DOMAIN"/>
    <property type="match status" value="4"/>
</dbReference>
<dbReference type="PANTHER" id="PTHR15036">
    <property type="entry name" value="PIKACHURIN-LIKE PROTEIN"/>
    <property type="match status" value="1"/>
</dbReference>
<feature type="domain" description="F5/8 type C" evidence="12">
    <location>
        <begin position="57"/>
        <end position="151"/>
    </location>
</feature>
<evidence type="ECO:0000256" key="11">
    <source>
        <dbReference type="SAM" id="Phobius"/>
    </source>
</evidence>
<dbReference type="Proteomes" id="UP000887458">
    <property type="component" value="Unassembled WGS sequence"/>
</dbReference>
<comment type="caution">
    <text evidence="9">Lacks conserved residue(s) required for the propagation of feature annotation.</text>
</comment>
<dbReference type="SMART" id="SM00181">
    <property type="entry name" value="EGF"/>
    <property type="match status" value="2"/>
</dbReference>
<dbReference type="InterPro" id="IPR001791">
    <property type="entry name" value="Laminin_G"/>
</dbReference>
<protein>
    <submittedName>
        <fullName evidence="15">Band 4.1 ues' binding motif</fullName>
    </submittedName>
</protein>
<evidence type="ECO:0000256" key="4">
    <source>
        <dbReference type="ARBA" id="ARBA00022692"/>
    </source>
</evidence>
<dbReference type="CDD" id="cd00054">
    <property type="entry name" value="EGF_CA"/>
    <property type="match status" value="2"/>
</dbReference>
<dbReference type="CDD" id="cd00057">
    <property type="entry name" value="FA58C"/>
    <property type="match status" value="1"/>
</dbReference>
<dbReference type="PROSITE" id="PS50026">
    <property type="entry name" value="EGF_3"/>
    <property type="match status" value="2"/>
</dbReference>
<organism evidence="15 16">
    <name type="scientific">Dermatophagoides pteronyssinus</name>
    <name type="common">European house dust mite</name>
    <dbReference type="NCBI Taxonomy" id="6956"/>
    <lineage>
        <taxon>Eukaryota</taxon>
        <taxon>Metazoa</taxon>
        <taxon>Ecdysozoa</taxon>
        <taxon>Arthropoda</taxon>
        <taxon>Chelicerata</taxon>
        <taxon>Arachnida</taxon>
        <taxon>Acari</taxon>
        <taxon>Acariformes</taxon>
        <taxon>Sarcoptiformes</taxon>
        <taxon>Astigmata</taxon>
        <taxon>Psoroptidia</taxon>
        <taxon>Analgoidea</taxon>
        <taxon>Pyroglyphidae</taxon>
        <taxon>Dermatophagoidinae</taxon>
        <taxon>Dermatophagoides</taxon>
    </lineage>
</organism>
<dbReference type="PROSITE" id="PS50022">
    <property type="entry name" value="FA58C_3"/>
    <property type="match status" value="2"/>
</dbReference>
<dbReference type="EMBL" id="NJHN03000060">
    <property type="protein sequence ID" value="KAH9419188.1"/>
    <property type="molecule type" value="Genomic_DNA"/>
</dbReference>
<keyword evidence="8 10" id="KW-1015">Disulfide bond</keyword>
<dbReference type="SMART" id="SM00282">
    <property type="entry name" value="LamG"/>
    <property type="match status" value="4"/>
</dbReference>
<reference evidence="15 16" key="2">
    <citation type="journal article" date="2022" name="Mol. Biol. Evol.">
        <title>Comparative Genomics Reveals Insights into the Divergent Evolution of Astigmatic Mites and Household Pest Adaptations.</title>
        <authorList>
            <person name="Xiong Q."/>
            <person name="Wan A.T."/>
            <person name="Liu X."/>
            <person name="Fung C.S."/>
            <person name="Xiao X."/>
            <person name="Malainual N."/>
            <person name="Hou J."/>
            <person name="Wang L."/>
            <person name="Wang M."/>
            <person name="Yang K.Y."/>
            <person name="Cui Y."/>
            <person name="Leung E.L."/>
            <person name="Nong W."/>
            <person name="Shin S.K."/>
            <person name="Au S.W."/>
            <person name="Jeong K.Y."/>
            <person name="Chew F.T."/>
            <person name="Hui J.H."/>
            <person name="Leung T.F."/>
            <person name="Tungtrongchitr A."/>
            <person name="Zhong N."/>
            <person name="Liu Z."/>
            <person name="Tsui S.K."/>
        </authorList>
    </citation>
    <scope>NUCLEOTIDE SEQUENCE [LARGE SCALE GENOMIC DNA]</scope>
    <source>
        <strain evidence="15">Derp</strain>
    </source>
</reference>
<accession>A0ABQ8J9F6</accession>
<dbReference type="Gene3D" id="2.10.25.10">
    <property type="entry name" value="Laminin"/>
    <property type="match status" value="2"/>
</dbReference>
<comment type="subcellular location">
    <subcellularLocation>
        <location evidence="1">Membrane</location>
        <topology evidence="1">Single-pass type I membrane protein</topology>
    </subcellularLocation>
</comment>
<feature type="disulfide bond" evidence="10">
    <location>
        <begin position="1028"/>
        <end position="1055"/>
    </location>
</feature>
<reference evidence="15 16" key="1">
    <citation type="journal article" date="2018" name="J. Allergy Clin. Immunol.">
        <title>High-quality assembly of Dermatophagoides pteronyssinus genome and transcriptome reveals a wide range of novel allergens.</title>
        <authorList>
            <person name="Liu X.Y."/>
            <person name="Yang K.Y."/>
            <person name="Wang M.Q."/>
            <person name="Kwok J.S."/>
            <person name="Zeng X."/>
            <person name="Yang Z."/>
            <person name="Xiao X.J."/>
            <person name="Lau C.P."/>
            <person name="Li Y."/>
            <person name="Huang Z.M."/>
            <person name="Ba J.G."/>
            <person name="Yim A.K."/>
            <person name="Ouyang C.Y."/>
            <person name="Ngai S.M."/>
            <person name="Chan T.F."/>
            <person name="Leung E.L."/>
            <person name="Liu L."/>
            <person name="Liu Z.G."/>
            <person name="Tsui S.K."/>
        </authorList>
    </citation>
    <scope>NUCLEOTIDE SEQUENCE [LARGE SCALE GENOMIC DNA]</scope>
    <source>
        <strain evidence="15">Derp</strain>
    </source>
</reference>
<gene>
    <name evidence="15" type="primary">CNTNAP1</name>
    <name evidence="15" type="ORF">DERP_005692</name>
</gene>
<keyword evidence="6 11" id="KW-1133">Transmembrane helix</keyword>
<keyword evidence="3 9" id="KW-0245">EGF-like domain</keyword>
<feature type="transmembrane region" description="Helical" evidence="11">
    <location>
        <begin position="1315"/>
        <end position="1334"/>
    </location>
</feature>
<evidence type="ECO:0000313" key="16">
    <source>
        <dbReference type="Proteomes" id="UP000887458"/>
    </source>
</evidence>
<evidence type="ECO:0000256" key="3">
    <source>
        <dbReference type="ARBA" id="ARBA00022536"/>
    </source>
</evidence>
<evidence type="ECO:0000256" key="6">
    <source>
        <dbReference type="ARBA" id="ARBA00022989"/>
    </source>
</evidence>
<dbReference type="InterPro" id="IPR000421">
    <property type="entry name" value="FA58C"/>
</dbReference>
<feature type="domain" description="Laminin G" evidence="13">
    <location>
        <begin position="460"/>
        <end position="631"/>
    </location>
</feature>
<evidence type="ECO:0000256" key="9">
    <source>
        <dbReference type="PROSITE-ProRule" id="PRU00076"/>
    </source>
</evidence>
<evidence type="ECO:0000256" key="1">
    <source>
        <dbReference type="ARBA" id="ARBA00004479"/>
    </source>
</evidence>
<comment type="similarity">
    <text evidence="2">Belongs to the neurexin family.</text>
</comment>
<evidence type="ECO:0000256" key="7">
    <source>
        <dbReference type="ARBA" id="ARBA00023136"/>
    </source>
</evidence>
<feature type="domain" description="EGF-like" evidence="14">
    <location>
        <begin position="633"/>
        <end position="670"/>
    </location>
</feature>
<evidence type="ECO:0000259" key="14">
    <source>
        <dbReference type="PROSITE" id="PS50026"/>
    </source>
</evidence>
<keyword evidence="16" id="KW-1185">Reference proteome</keyword>
<feature type="domain" description="Laminin G" evidence="13">
    <location>
        <begin position="889"/>
        <end position="1055"/>
    </location>
</feature>
<dbReference type="Pfam" id="PF00008">
    <property type="entry name" value="EGF"/>
    <property type="match status" value="1"/>
</dbReference>
<dbReference type="CDD" id="cd00110">
    <property type="entry name" value="LamG"/>
    <property type="match status" value="4"/>
</dbReference>
<evidence type="ECO:0000313" key="15">
    <source>
        <dbReference type="EMBL" id="KAH9419188.1"/>
    </source>
</evidence>
<dbReference type="Gene3D" id="2.60.120.260">
    <property type="entry name" value="Galactose-binding domain-like"/>
    <property type="match status" value="2"/>
</dbReference>
<feature type="domain" description="EGF-like" evidence="14">
    <location>
        <begin position="1056"/>
        <end position="1092"/>
    </location>
</feature>
<keyword evidence="4 11" id="KW-0812">Transmembrane</keyword>
<dbReference type="InterPro" id="IPR050372">
    <property type="entry name" value="Neurexin-related_CASP"/>
</dbReference>
<evidence type="ECO:0000259" key="12">
    <source>
        <dbReference type="PROSITE" id="PS50022"/>
    </source>
</evidence>
<evidence type="ECO:0000259" key="13">
    <source>
        <dbReference type="PROSITE" id="PS50025"/>
    </source>
</evidence>
<name>A0ABQ8J9F6_DERPT</name>
<evidence type="ECO:0000256" key="5">
    <source>
        <dbReference type="ARBA" id="ARBA00022729"/>
    </source>
</evidence>
<feature type="domain" description="F5/8 type C" evidence="12">
    <location>
        <begin position="164"/>
        <end position="267"/>
    </location>
</feature>
<keyword evidence="5" id="KW-0732">Signal</keyword>
<dbReference type="InterPro" id="IPR008979">
    <property type="entry name" value="Galactose-bd-like_sf"/>
</dbReference>
<dbReference type="Gene3D" id="2.60.120.200">
    <property type="match status" value="4"/>
</dbReference>
<dbReference type="SUPFAM" id="SSF57196">
    <property type="entry name" value="EGF/Laminin"/>
    <property type="match status" value="1"/>
</dbReference>
<dbReference type="PANTHER" id="PTHR15036:SF91">
    <property type="entry name" value="NEUREXIN-4"/>
    <property type="match status" value="1"/>
</dbReference>
<feature type="domain" description="Laminin G" evidence="13">
    <location>
        <begin position="273"/>
        <end position="453"/>
    </location>
</feature>
<dbReference type="Pfam" id="PF02210">
    <property type="entry name" value="Laminin_G_2"/>
    <property type="match status" value="4"/>
</dbReference>
<dbReference type="Pfam" id="PF00754">
    <property type="entry name" value="F5_F8_type_C"/>
    <property type="match status" value="2"/>
</dbReference>
<proteinExistence type="inferred from homology"/>
<evidence type="ECO:0000256" key="10">
    <source>
        <dbReference type="PROSITE-ProRule" id="PRU00122"/>
    </source>
</evidence>
<dbReference type="SUPFAM" id="SSF49899">
    <property type="entry name" value="Concanavalin A-like lectins/glucanases"/>
    <property type="match status" value="4"/>
</dbReference>
<keyword evidence="7 11" id="KW-0472">Membrane</keyword>
<feature type="domain" description="Laminin G" evidence="13">
    <location>
        <begin position="1094"/>
        <end position="1278"/>
    </location>
</feature>